<accession>A0A8J4WH95</accession>
<reference evidence="2" key="1">
    <citation type="submission" date="2019-05" db="EMBL/GenBank/DDBJ databases">
        <title>Annotation for the trematode Paragonimus heterotremus.</title>
        <authorList>
            <person name="Choi Y.-J."/>
        </authorList>
    </citation>
    <scope>NUCLEOTIDE SEQUENCE</scope>
    <source>
        <strain evidence="2">LC</strain>
    </source>
</reference>
<dbReference type="AlphaFoldDB" id="A0A8J4WH95"/>
<evidence type="ECO:0000313" key="2">
    <source>
        <dbReference type="EMBL" id="KAF5399594.1"/>
    </source>
</evidence>
<sequence length="112" mass="12898">MQPLNENTMDHRRSSPTSSHRYPSLVLLSFVMILEICCSGVRANPVQGSMRNVTECAHACQYPCMQCEYFCRDDSTCKKTCQHELTVCVRNCYANQLSDNEMLRLMDPERQP</sequence>
<feature type="chain" id="PRO_5035165475" evidence="1">
    <location>
        <begin position="44"/>
        <end position="112"/>
    </location>
</feature>
<comment type="caution">
    <text evidence="2">The sequence shown here is derived from an EMBL/GenBank/DDBJ whole genome shotgun (WGS) entry which is preliminary data.</text>
</comment>
<proteinExistence type="predicted"/>
<evidence type="ECO:0000256" key="1">
    <source>
        <dbReference type="SAM" id="SignalP"/>
    </source>
</evidence>
<dbReference type="EMBL" id="LUCH01003905">
    <property type="protein sequence ID" value="KAF5399594.1"/>
    <property type="molecule type" value="Genomic_DNA"/>
</dbReference>
<protein>
    <submittedName>
        <fullName evidence="2">Uncharacterized protein</fullName>
    </submittedName>
</protein>
<keyword evidence="1" id="KW-0732">Signal</keyword>
<gene>
    <name evidence="2" type="ORF">PHET_07146</name>
</gene>
<name>A0A8J4WH95_9TREM</name>
<keyword evidence="3" id="KW-1185">Reference proteome</keyword>
<organism evidence="2 3">
    <name type="scientific">Paragonimus heterotremus</name>
    <dbReference type="NCBI Taxonomy" id="100268"/>
    <lineage>
        <taxon>Eukaryota</taxon>
        <taxon>Metazoa</taxon>
        <taxon>Spiralia</taxon>
        <taxon>Lophotrochozoa</taxon>
        <taxon>Platyhelminthes</taxon>
        <taxon>Trematoda</taxon>
        <taxon>Digenea</taxon>
        <taxon>Plagiorchiida</taxon>
        <taxon>Troglotremata</taxon>
        <taxon>Troglotrematidae</taxon>
        <taxon>Paragonimus</taxon>
    </lineage>
</organism>
<dbReference type="Proteomes" id="UP000748531">
    <property type="component" value="Unassembled WGS sequence"/>
</dbReference>
<feature type="signal peptide" evidence="1">
    <location>
        <begin position="1"/>
        <end position="43"/>
    </location>
</feature>
<evidence type="ECO:0000313" key="3">
    <source>
        <dbReference type="Proteomes" id="UP000748531"/>
    </source>
</evidence>